<dbReference type="Proteomes" id="UP000469081">
    <property type="component" value="Unassembled WGS sequence"/>
</dbReference>
<keyword evidence="1" id="KW-0472">Membrane</keyword>
<gene>
    <name evidence="2" type="ORF">FNC33_05570</name>
</gene>
<dbReference type="Pfam" id="PF07963">
    <property type="entry name" value="N_methyl"/>
    <property type="match status" value="1"/>
</dbReference>
<organism evidence="2 3">
    <name type="scientific">Francisella tularensis</name>
    <dbReference type="NCBI Taxonomy" id="263"/>
    <lineage>
        <taxon>Bacteria</taxon>
        <taxon>Pseudomonadati</taxon>
        <taxon>Pseudomonadota</taxon>
        <taxon>Gammaproteobacteria</taxon>
        <taxon>Thiotrichales</taxon>
        <taxon>Francisellaceae</taxon>
        <taxon>Francisella</taxon>
    </lineage>
</organism>
<dbReference type="AlphaFoldDB" id="A0A6I4RNM3"/>
<dbReference type="InterPro" id="IPR012902">
    <property type="entry name" value="N_methyl_site"/>
</dbReference>
<accession>A0A6I4RNM3</accession>
<keyword evidence="1" id="KW-1133">Transmembrane helix</keyword>
<evidence type="ECO:0000313" key="2">
    <source>
        <dbReference type="EMBL" id="MWZ40014.1"/>
    </source>
</evidence>
<reference evidence="2 3" key="1">
    <citation type="submission" date="2019-06" db="EMBL/GenBank/DDBJ databases">
        <title>Phylogeography and genetic diversity of Francisella tularensis subsp. holarctica in France (1947-2018).</title>
        <authorList>
            <person name="Kevin M."/>
            <person name="Madani N."/>
            <person name="Maurin M."/>
        </authorList>
    </citation>
    <scope>NUCLEOTIDE SEQUENCE [LARGE SCALE GENOMIC DNA]</scope>
    <source>
        <strain evidence="2 3">ATCC 15482</strain>
    </source>
</reference>
<evidence type="ECO:0000313" key="3">
    <source>
        <dbReference type="Proteomes" id="UP000469081"/>
    </source>
</evidence>
<feature type="transmembrane region" description="Helical" evidence="1">
    <location>
        <begin position="12"/>
        <end position="32"/>
    </location>
</feature>
<comment type="caution">
    <text evidence="2">The sequence shown here is derived from an EMBL/GenBank/DDBJ whole genome shotgun (WGS) entry which is preliminary data.</text>
</comment>
<name>A0A6I4RNM3_FRATU</name>
<keyword evidence="1" id="KW-0812">Transmembrane</keyword>
<evidence type="ECO:0000256" key="1">
    <source>
        <dbReference type="SAM" id="Phobius"/>
    </source>
</evidence>
<proteinExistence type="predicted"/>
<dbReference type="RefSeq" id="WP_003032948.1">
    <property type="nucleotide sequence ID" value="NZ_VJEZ01000006.1"/>
</dbReference>
<dbReference type="EMBL" id="VJEZ01000006">
    <property type="protein sequence ID" value="MWZ40014.1"/>
    <property type="molecule type" value="Genomic_DNA"/>
</dbReference>
<sequence>MRNKANKGFTIIEVLIVAALGLFTLMTAFYAIGNILSNAILTEKKVELVDELETRVDEYMLTGSFDDSSLGDISFSEVSSGSIREFTATNNKFSIETVKRAYASVDPLTELINQQLGPYMQRANEIYVNANATVIDDPAVLSDIEVARNTLLSPSTAKWSSNTGVLLNLGNTQIVTAVPLDDPPLGSGAYITVAPFTNADITPAIRWQCTAFGFDSELLPSWCVL</sequence>
<protein>
    <submittedName>
        <fullName evidence="2">Type II secretion system protein</fullName>
    </submittedName>
</protein>